<name>A0ABC9CZN9_9POAL</name>
<evidence type="ECO:0000313" key="2">
    <source>
        <dbReference type="Proteomes" id="UP001497457"/>
    </source>
</evidence>
<reference evidence="1" key="1">
    <citation type="submission" date="2024-10" db="EMBL/GenBank/DDBJ databases">
        <authorList>
            <person name="Ryan C."/>
        </authorList>
    </citation>
    <scope>NUCLEOTIDE SEQUENCE [LARGE SCALE GENOMIC DNA]</scope>
</reference>
<accession>A0ABC9CZN9</accession>
<organism evidence="1 2">
    <name type="scientific">Urochloa decumbens</name>
    <dbReference type="NCBI Taxonomy" id="240449"/>
    <lineage>
        <taxon>Eukaryota</taxon>
        <taxon>Viridiplantae</taxon>
        <taxon>Streptophyta</taxon>
        <taxon>Embryophyta</taxon>
        <taxon>Tracheophyta</taxon>
        <taxon>Spermatophyta</taxon>
        <taxon>Magnoliopsida</taxon>
        <taxon>Liliopsida</taxon>
        <taxon>Poales</taxon>
        <taxon>Poaceae</taxon>
        <taxon>PACMAD clade</taxon>
        <taxon>Panicoideae</taxon>
        <taxon>Panicodae</taxon>
        <taxon>Paniceae</taxon>
        <taxon>Melinidinae</taxon>
        <taxon>Urochloa</taxon>
    </lineage>
</organism>
<evidence type="ECO:0000313" key="1">
    <source>
        <dbReference type="EMBL" id="CAL5028605.1"/>
    </source>
</evidence>
<dbReference type="EMBL" id="OZ075140">
    <property type="protein sequence ID" value="CAL5028605.1"/>
    <property type="molecule type" value="Genomic_DNA"/>
</dbReference>
<protein>
    <submittedName>
        <fullName evidence="1">Uncharacterized protein</fullName>
    </submittedName>
</protein>
<keyword evidence="2" id="KW-1185">Reference proteome</keyword>
<dbReference type="AlphaFoldDB" id="A0ABC9CZN9"/>
<sequence length="100" mass="11055">MLFGLYSVIMIKESARPLTIAFMAILLVGISVADHEQVNSKHDPTTGGIKLNNGSTTTMKLLLTGHGYHRKLLDNNTGVDNSRNELCRQYCKIVKCPHPC</sequence>
<proteinExistence type="predicted"/>
<dbReference type="Proteomes" id="UP001497457">
    <property type="component" value="Chromosome 30rd"/>
</dbReference>
<gene>
    <name evidence="1" type="ORF">URODEC1_LOCUS79959</name>
</gene>